<dbReference type="EMBL" id="NEFY01000035">
    <property type="protein sequence ID" value="OZC34585.1"/>
    <property type="molecule type" value="Genomic_DNA"/>
</dbReference>
<dbReference type="CDD" id="cd06127">
    <property type="entry name" value="DEDDh"/>
    <property type="match status" value="1"/>
</dbReference>
<keyword evidence="3" id="KW-0269">Exonuclease</keyword>
<dbReference type="InterPro" id="IPR013520">
    <property type="entry name" value="Ribonucl_H"/>
</dbReference>
<keyword evidence="1" id="KW-0540">Nuclease</keyword>
<evidence type="ECO:0000256" key="1">
    <source>
        <dbReference type="ARBA" id="ARBA00022722"/>
    </source>
</evidence>
<dbReference type="PANTHER" id="PTHR30231">
    <property type="entry name" value="DNA POLYMERASE III SUBUNIT EPSILON"/>
    <property type="match status" value="1"/>
</dbReference>
<dbReference type="GO" id="GO:0008408">
    <property type="term" value="F:3'-5' exonuclease activity"/>
    <property type="evidence" value="ECO:0007669"/>
    <property type="project" value="TreeGrafter"/>
</dbReference>
<reference evidence="5 6" key="1">
    <citation type="submission" date="2017-06" db="EMBL/GenBank/DDBJ databases">
        <title>Draft genome sequence of the halophilic bacterium Marinobacter vinifirmus FB1.</title>
        <authorList>
            <person name="Stepanov V.G."/>
            <person name="Roberts D.J."/>
            <person name="Fox G.E."/>
        </authorList>
    </citation>
    <scope>NUCLEOTIDE SEQUENCE [LARGE SCALE GENOMIC DNA]</scope>
    <source>
        <strain evidence="5 6">FB1</strain>
    </source>
</reference>
<evidence type="ECO:0000313" key="6">
    <source>
        <dbReference type="Proteomes" id="UP000216984"/>
    </source>
</evidence>
<evidence type="ECO:0000313" key="5">
    <source>
        <dbReference type="EMBL" id="OZC34585.1"/>
    </source>
</evidence>
<dbReference type="InterPro" id="IPR012337">
    <property type="entry name" value="RNaseH-like_sf"/>
</dbReference>
<organism evidence="5 6">
    <name type="scientific">Marinobacter vinifirmus</name>
    <dbReference type="NCBI Taxonomy" id="355591"/>
    <lineage>
        <taxon>Bacteria</taxon>
        <taxon>Pseudomonadati</taxon>
        <taxon>Pseudomonadota</taxon>
        <taxon>Gammaproteobacteria</taxon>
        <taxon>Pseudomonadales</taxon>
        <taxon>Marinobacteraceae</taxon>
        <taxon>Marinobacter</taxon>
    </lineage>
</organism>
<dbReference type="PANTHER" id="PTHR30231:SF4">
    <property type="entry name" value="PROTEIN NEN2"/>
    <property type="match status" value="1"/>
</dbReference>
<keyword evidence="2" id="KW-0378">Hydrolase</keyword>
<dbReference type="Proteomes" id="UP000216984">
    <property type="component" value="Unassembled WGS sequence"/>
</dbReference>
<name>A0A7Z1IKX8_9GAMM</name>
<dbReference type="SUPFAM" id="SSF53098">
    <property type="entry name" value="Ribonuclease H-like"/>
    <property type="match status" value="1"/>
</dbReference>
<dbReference type="Gene3D" id="3.30.420.10">
    <property type="entry name" value="Ribonuclease H-like superfamily/Ribonuclease H"/>
    <property type="match status" value="1"/>
</dbReference>
<dbReference type="AlphaFoldDB" id="A0A7Z1IKX8"/>
<dbReference type="Pfam" id="PF00929">
    <property type="entry name" value="RNase_T"/>
    <property type="match status" value="1"/>
</dbReference>
<accession>A0A7Z1IKX8</accession>
<evidence type="ECO:0000256" key="3">
    <source>
        <dbReference type="ARBA" id="ARBA00022839"/>
    </source>
</evidence>
<dbReference type="GO" id="GO:0003676">
    <property type="term" value="F:nucleic acid binding"/>
    <property type="evidence" value="ECO:0007669"/>
    <property type="project" value="InterPro"/>
</dbReference>
<dbReference type="InterPro" id="IPR036397">
    <property type="entry name" value="RNaseH_sf"/>
</dbReference>
<gene>
    <name evidence="5" type="ORF">B9Q17_09980</name>
</gene>
<proteinExistence type="predicted"/>
<dbReference type="GO" id="GO:0006259">
    <property type="term" value="P:DNA metabolic process"/>
    <property type="evidence" value="ECO:0007669"/>
    <property type="project" value="UniProtKB-ARBA"/>
</dbReference>
<evidence type="ECO:0000259" key="4">
    <source>
        <dbReference type="SMART" id="SM00479"/>
    </source>
</evidence>
<dbReference type="SMART" id="SM00479">
    <property type="entry name" value="EXOIII"/>
    <property type="match status" value="1"/>
</dbReference>
<comment type="caution">
    <text evidence="5">The sequence shown here is derived from an EMBL/GenBank/DDBJ whole genome shotgun (WGS) entry which is preliminary data.</text>
</comment>
<keyword evidence="6" id="KW-1185">Reference proteome</keyword>
<sequence>MEEIYKDELEAARAAAIQKDQCFSKGRLRDEFRMKPKPDAEPVAFYKNGYGGEFGVYKISDCVPMKARSAKPPSVKQIRAGAILAIKAKLKSHEAKVSCRAVHWLNENPLFLDTETTGLGDKAQILELAISDAEGTILFETRLRPTVPIDPEAESVHGITAESLANSPTWPEVSAQVRKILCGRSLVIFNSDFDTRMFRQTAAAFGEPVEWVSELKTYCAMYLAADVFGTTNRHGSISLANAVYSAGITWQGTAHGAVADTLTTVELVKAIAGIRRNLETELAALEQ</sequence>
<feature type="domain" description="Exonuclease" evidence="4">
    <location>
        <begin position="108"/>
        <end position="277"/>
    </location>
</feature>
<protein>
    <submittedName>
        <fullName evidence="5">DNA polymerase III subunit epsilon</fullName>
    </submittedName>
</protein>
<evidence type="ECO:0000256" key="2">
    <source>
        <dbReference type="ARBA" id="ARBA00022801"/>
    </source>
</evidence>